<evidence type="ECO:0000256" key="4">
    <source>
        <dbReference type="SAM" id="MobiDB-lite"/>
    </source>
</evidence>
<accession>U1GMD8</accession>
<evidence type="ECO:0000256" key="2">
    <source>
        <dbReference type="ARBA" id="ARBA00022980"/>
    </source>
</evidence>
<dbReference type="PANTHER" id="PTHR36427:SF3">
    <property type="entry name" value="LARGE RIBOSOMAL SUBUNIT PROTEIN UL1M"/>
    <property type="match status" value="1"/>
</dbReference>
<dbReference type="InterPro" id="IPR028364">
    <property type="entry name" value="Ribosomal_uL1/biogenesis"/>
</dbReference>
<evidence type="ECO:0000256" key="1">
    <source>
        <dbReference type="ARBA" id="ARBA00010531"/>
    </source>
</evidence>
<evidence type="ECO:0008006" key="7">
    <source>
        <dbReference type="Google" id="ProtNLM"/>
    </source>
</evidence>
<dbReference type="OrthoDB" id="1747252at2759"/>
<dbReference type="eggNOG" id="KOG1569">
    <property type="taxonomic scope" value="Eukaryota"/>
</dbReference>
<dbReference type="RefSeq" id="XP_007800856.1">
    <property type="nucleotide sequence ID" value="XM_007802665.1"/>
</dbReference>
<dbReference type="OMA" id="EFRVDKH"/>
<dbReference type="AlphaFoldDB" id="U1GMD8"/>
<dbReference type="Gene3D" id="3.40.50.790">
    <property type="match status" value="1"/>
</dbReference>
<evidence type="ECO:0000256" key="3">
    <source>
        <dbReference type="ARBA" id="ARBA00023274"/>
    </source>
</evidence>
<dbReference type="PANTHER" id="PTHR36427">
    <property type="entry name" value="54S RIBOSOMAL PROTEIN L1, MITOCHONDRIAL"/>
    <property type="match status" value="1"/>
</dbReference>
<dbReference type="GO" id="GO:0005762">
    <property type="term" value="C:mitochondrial large ribosomal subunit"/>
    <property type="evidence" value="ECO:0007669"/>
    <property type="project" value="TreeGrafter"/>
</dbReference>
<gene>
    <name evidence="5" type="ORF">EPUS_04051</name>
</gene>
<feature type="region of interest" description="Disordered" evidence="4">
    <location>
        <begin position="277"/>
        <end position="302"/>
    </location>
</feature>
<dbReference type="SUPFAM" id="SSF56808">
    <property type="entry name" value="Ribosomal protein L1"/>
    <property type="match status" value="1"/>
</dbReference>
<protein>
    <recommendedName>
        <fullName evidence="7">Ribosomal protein L1</fullName>
    </recommendedName>
</protein>
<feature type="compositionally biased region" description="Polar residues" evidence="4">
    <location>
        <begin position="291"/>
        <end position="302"/>
    </location>
</feature>
<dbReference type="Pfam" id="PF00687">
    <property type="entry name" value="Ribosomal_L1"/>
    <property type="match status" value="1"/>
</dbReference>
<dbReference type="GO" id="GO:0003735">
    <property type="term" value="F:structural constituent of ribosome"/>
    <property type="evidence" value="ECO:0007669"/>
    <property type="project" value="TreeGrafter"/>
</dbReference>
<dbReference type="Proteomes" id="UP000019373">
    <property type="component" value="Unassembled WGS sequence"/>
</dbReference>
<dbReference type="CDD" id="cd00403">
    <property type="entry name" value="Ribosomal_L1"/>
    <property type="match status" value="1"/>
</dbReference>
<dbReference type="GeneID" id="19239085"/>
<dbReference type="InterPro" id="IPR023674">
    <property type="entry name" value="Ribosomal_uL1-like"/>
</dbReference>
<keyword evidence="6" id="KW-1185">Reference proteome</keyword>
<dbReference type="InterPro" id="IPR016095">
    <property type="entry name" value="Ribosomal_uL1_3-a/b-sand"/>
</dbReference>
<organism evidence="5 6">
    <name type="scientific">Endocarpon pusillum (strain Z07020 / HMAS-L-300199)</name>
    <name type="common">Lichen-forming fungus</name>
    <dbReference type="NCBI Taxonomy" id="1263415"/>
    <lineage>
        <taxon>Eukaryota</taxon>
        <taxon>Fungi</taxon>
        <taxon>Dikarya</taxon>
        <taxon>Ascomycota</taxon>
        <taxon>Pezizomycotina</taxon>
        <taxon>Eurotiomycetes</taxon>
        <taxon>Chaetothyriomycetidae</taxon>
        <taxon>Verrucariales</taxon>
        <taxon>Verrucariaceae</taxon>
        <taxon>Endocarpon</taxon>
    </lineage>
</organism>
<reference evidence="6" key="1">
    <citation type="journal article" date="2014" name="BMC Genomics">
        <title>Genome characteristics reveal the impact of lichenization on lichen-forming fungus Endocarpon pusillum Hedwig (Verrucariales, Ascomycota).</title>
        <authorList>
            <person name="Wang Y.-Y."/>
            <person name="Liu B."/>
            <person name="Zhang X.-Y."/>
            <person name="Zhou Q.-M."/>
            <person name="Zhang T."/>
            <person name="Li H."/>
            <person name="Yu Y.-F."/>
            <person name="Zhang X.-L."/>
            <person name="Hao X.-Y."/>
            <person name="Wang M."/>
            <person name="Wang L."/>
            <person name="Wei J.-C."/>
        </authorList>
    </citation>
    <scope>NUCLEOTIDE SEQUENCE [LARGE SCALE GENOMIC DNA]</scope>
    <source>
        <strain evidence="6">Z07020 / HMAS-L-300199</strain>
    </source>
</reference>
<evidence type="ECO:0000313" key="5">
    <source>
        <dbReference type="EMBL" id="ERF73428.1"/>
    </source>
</evidence>
<dbReference type="HOGENOM" id="CLU_062853_1_0_1"/>
<sequence>MATGPSFLNAIIRTPRSASLSKSCSRQLSTTSSLFAKLAKFKGKTMSKGKATKLKAKQQRRKHPGYKQYDLKDAEQFTLCDAMRYIRAFEVGRPPSIPKYECHVKLKTKRDGAVIRNQIRLPHLVKTDIKICVICPPDSPAATQAREAGATTVGEDEVFELIKSGKIDFDRCIAHPDSLPKMQRAGLARILGPRGLMPNTKLGTVVESPAGAVKGMLGGSMYRERQGVVRMAVGQLRFTPEQLRDNIKTFLDKMKKDAAALSDTTPKEISEVVLSSTNSPGFSLNGEFRSENSPPTRALSGS</sequence>
<keyword evidence="3" id="KW-0687">Ribonucleoprotein</keyword>
<name>U1GMD8_ENDPU</name>
<evidence type="ECO:0000313" key="6">
    <source>
        <dbReference type="Proteomes" id="UP000019373"/>
    </source>
</evidence>
<dbReference type="EMBL" id="KE720951">
    <property type="protein sequence ID" value="ERF73428.1"/>
    <property type="molecule type" value="Genomic_DNA"/>
</dbReference>
<comment type="similarity">
    <text evidence="1">Belongs to the universal ribosomal protein uL1 family.</text>
</comment>
<proteinExistence type="inferred from homology"/>
<dbReference type="FunFam" id="3.40.50.790:FF:000001">
    <property type="entry name" value="50S ribosomal protein L1"/>
    <property type="match status" value="1"/>
</dbReference>
<dbReference type="Gene3D" id="3.30.190.20">
    <property type="match status" value="1"/>
</dbReference>
<keyword evidence="2" id="KW-0689">Ribosomal protein</keyword>